<dbReference type="SMART" id="SM00855">
    <property type="entry name" value="PGAM"/>
    <property type="match status" value="1"/>
</dbReference>
<dbReference type="SUPFAM" id="SSF53254">
    <property type="entry name" value="Phosphoglycerate mutase-like"/>
    <property type="match status" value="1"/>
</dbReference>
<sequence length="221" mass="23612">MSTAGAWTGRGSTPPTRVLLLRHGQSPLSVQRRYSGRGDPELTPDGLEQAAAAATALAARTVTTDGHIRAVISSPLLRARQTAEPVAGVLGLGVTVDERFTETDFGTWEGLTFSEAAAQDPEVHRAWLADSSVAPPRGESFDLVAGRVNAALDDVLRRWPGQTVVLVSHVTPIKLILRRALDAGPAMLYRLHLDLACLSIVEFWPDGGASVRLVNDTSYLA</sequence>
<accession>A0ABP9B7M9</accession>
<gene>
    <name evidence="1" type="ORF">GCM10023200_28780</name>
</gene>
<dbReference type="PANTHER" id="PTHR48100">
    <property type="entry name" value="BROAD-SPECIFICITY PHOSPHATASE YOR283W-RELATED"/>
    <property type="match status" value="1"/>
</dbReference>
<dbReference type="Pfam" id="PF00300">
    <property type="entry name" value="His_Phos_1"/>
    <property type="match status" value="1"/>
</dbReference>
<dbReference type="Proteomes" id="UP001500928">
    <property type="component" value="Unassembled WGS sequence"/>
</dbReference>
<proteinExistence type="predicted"/>
<dbReference type="InterPro" id="IPR029033">
    <property type="entry name" value="His_PPase_superfam"/>
</dbReference>
<dbReference type="RefSeq" id="WP_345415765.1">
    <property type="nucleotide sequence ID" value="NZ_BAABHO010000021.1"/>
</dbReference>
<evidence type="ECO:0000313" key="2">
    <source>
        <dbReference type="Proteomes" id="UP001500928"/>
    </source>
</evidence>
<dbReference type="PANTHER" id="PTHR48100:SF62">
    <property type="entry name" value="GLUCOSYL-3-PHOSPHOGLYCERATE PHOSPHATASE"/>
    <property type="match status" value="1"/>
</dbReference>
<name>A0ABP9B7M9_9PSEU</name>
<evidence type="ECO:0000313" key="1">
    <source>
        <dbReference type="EMBL" id="GAA4791767.1"/>
    </source>
</evidence>
<dbReference type="InterPro" id="IPR050275">
    <property type="entry name" value="PGM_Phosphatase"/>
</dbReference>
<dbReference type="CDD" id="cd07067">
    <property type="entry name" value="HP_PGM_like"/>
    <property type="match status" value="1"/>
</dbReference>
<evidence type="ECO:0008006" key="3">
    <source>
        <dbReference type="Google" id="ProtNLM"/>
    </source>
</evidence>
<reference evidence="2" key="1">
    <citation type="journal article" date="2019" name="Int. J. Syst. Evol. Microbiol.">
        <title>The Global Catalogue of Microorganisms (GCM) 10K type strain sequencing project: providing services to taxonomists for standard genome sequencing and annotation.</title>
        <authorList>
            <consortium name="The Broad Institute Genomics Platform"/>
            <consortium name="The Broad Institute Genome Sequencing Center for Infectious Disease"/>
            <person name="Wu L."/>
            <person name="Ma J."/>
        </authorList>
    </citation>
    <scope>NUCLEOTIDE SEQUENCE [LARGE SCALE GENOMIC DNA]</scope>
    <source>
        <strain evidence="2">JCM 17979</strain>
    </source>
</reference>
<dbReference type="InterPro" id="IPR013078">
    <property type="entry name" value="His_Pase_superF_clade-1"/>
</dbReference>
<keyword evidence="2" id="KW-1185">Reference proteome</keyword>
<comment type="caution">
    <text evidence="1">The sequence shown here is derived from an EMBL/GenBank/DDBJ whole genome shotgun (WGS) entry which is preliminary data.</text>
</comment>
<dbReference type="EMBL" id="BAABHO010000021">
    <property type="protein sequence ID" value="GAA4791767.1"/>
    <property type="molecule type" value="Genomic_DNA"/>
</dbReference>
<protein>
    <recommendedName>
        <fullName evidence="3">Histidine phosphatase family protein</fullName>
    </recommendedName>
</protein>
<dbReference type="Gene3D" id="3.40.50.1240">
    <property type="entry name" value="Phosphoglycerate mutase-like"/>
    <property type="match status" value="1"/>
</dbReference>
<organism evidence="1 2">
    <name type="scientific">Actinomycetospora chlora</name>
    <dbReference type="NCBI Taxonomy" id="663608"/>
    <lineage>
        <taxon>Bacteria</taxon>
        <taxon>Bacillati</taxon>
        <taxon>Actinomycetota</taxon>
        <taxon>Actinomycetes</taxon>
        <taxon>Pseudonocardiales</taxon>
        <taxon>Pseudonocardiaceae</taxon>
        <taxon>Actinomycetospora</taxon>
    </lineage>
</organism>